<feature type="region of interest" description="Disordered" evidence="1">
    <location>
        <begin position="19"/>
        <end position="60"/>
    </location>
</feature>
<dbReference type="EMBL" id="ML996102">
    <property type="protein sequence ID" value="KAF2740029.1"/>
    <property type="molecule type" value="Genomic_DNA"/>
</dbReference>
<proteinExistence type="predicted"/>
<gene>
    <name evidence="2" type="ORF">EJ04DRAFT_264186</name>
</gene>
<evidence type="ECO:0000256" key="1">
    <source>
        <dbReference type="SAM" id="MobiDB-lite"/>
    </source>
</evidence>
<name>A0A9P4RB49_9PLEO</name>
<reference evidence="2" key="1">
    <citation type="journal article" date="2020" name="Stud. Mycol.">
        <title>101 Dothideomycetes genomes: a test case for predicting lifestyles and emergence of pathogens.</title>
        <authorList>
            <person name="Haridas S."/>
            <person name="Albert R."/>
            <person name="Binder M."/>
            <person name="Bloem J."/>
            <person name="Labutti K."/>
            <person name="Salamov A."/>
            <person name="Andreopoulos B."/>
            <person name="Baker S."/>
            <person name="Barry K."/>
            <person name="Bills G."/>
            <person name="Bluhm B."/>
            <person name="Cannon C."/>
            <person name="Castanera R."/>
            <person name="Culley D."/>
            <person name="Daum C."/>
            <person name="Ezra D."/>
            <person name="Gonzalez J."/>
            <person name="Henrissat B."/>
            <person name="Kuo A."/>
            <person name="Liang C."/>
            <person name="Lipzen A."/>
            <person name="Lutzoni F."/>
            <person name="Magnuson J."/>
            <person name="Mondo S."/>
            <person name="Nolan M."/>
            <person name="Ohm R."/>
            <person name="Pangilinan J."/>
            <person name="Park H.-J."/>
            <person name="Ramirez L."/>
            <person name="Alfaro M."/>
            <person name="Sun H."/>
            <person name="Tritt A."/>
            <person name="Yoshinaga Y."/>
            <person name="Zwiers L.-H."/>
            <person name="Turgeon B."/>
            <person name="Goodwin S."/>
            <person name="Spatafora J."/>
            <person name="Crous P."/>
            <person name="Grigoriev I."/>
        </authorList>
    </citation>
    <scope>NUCLEOTIDE SEQUENCE</scope>
    <source>
        <strain evidence="2">CBS 125425</strain>
    </source>
</reference>
<dbReference type="AlphaFoldDB" id="A0A9P4RB49"/>
<keyword evidence="3" id="KW-1185">Reference proteome</keyword>
<comment type="caution">
    <text evidence="2">The sequence shown here is derived from an EMBL/GenBank/DDBJ whole genome shotgun (WGS) entry which is preliminary data.</text>
</comment>
<evidence type="ECO:0000313" key="3">
    <source>
        <dbReference type="Proteomes" id="UP000799444"/>
    </source>
</evidence>
<protein>
    <submittedName>
        <fullName evidence="2">Uncharacterized protein</fullName>
    </submittedName>
</protein>
<accession>A0A9P4RB49</accession>
<organism evidence="2 3">
    <name type="scientific">Polyplosphaeria fusca</name>
    <dbReference type="NCBI Taxonomy" id="682080"/>
    <lineage>
        <taxon>Eukaryota</taxon>
        <taxon>Fungi</taxon>
        <taxon>Dikarya</taxon>
        <taxon>Ascomycota</taxon>
        <taxon>Pezizomycotina</taxon>
        <taxon>Dothideomycetes</taxon>
        <taxon>Pleosporomycetidae</taxon>
        <taxon>Pleosporales</taxon>
        <taxon>Tetraplosphaeriaceae</taxon>
        <taxon>Polyplosphaeria</taxon>
    </lineage>
</organism>
<sequence length="149" mass="16170">MPAVGKHTATVMRKTVDARAVDRDSRRGSVMRSHKARMGPRATLGSQYGKHSCHPAPTPNITRNSARCPVIFDPPPIPPNGQTHFQLVWLPVYRASIPVHLVVASISGAPNIHMCIALMKPRRSNSERTSCKPGGKGLDLLLASIMPPI</sequence>
<evidence type="ECO:0000313" key="2">
    <source>
        <dbReference type="EMBL" id="KAF2740029.1"/>
    </source>
</evidence>
<dbReference type="Proteomes" id="UP000799444">
    <property type="component" value="Unassembled WGS sequence"/>
</dbReference>